<evidence type="ECO:0000313" key="4">
    <source>
        <dbReference type="Proteomes" id="UP000053424"/>
    </source>
</evidence>
<protein>
    <recommendedName>
        <fullName evidence="2">GOLD domain-containing protein</fullName>
    </recommendedName>
</protein>
<dbReference type="STRING" id="686832.A0A0C2XHU0"/>
<name>A0A0C2XHU0_HEBCY</name>
<feature type="signal peptide" evidence="1">
    <location>
        <begin position="1"/>
        <end position="23"/>
    </location>
</feature>
<dbReference type="AlphaFoldDB" id="A0A0C2XHU0"/>
<proteinExistence type="predicted"/>
<accession>A0A0C2XHU0</accession>
<keyword evidence="1" id="KW-0732">Signal</keyword>
<evidence type="ECO:0000313" key="3">
    <source>
        <dbReference type="EMBL" id="KIM37438.1"/>
    </source>
</evidence>
<keyword evidence="4" id="KW-1185">Reference proteome</keyword>
<sequence length="181" mass="20340">MQLLPRFLASLLSFLYLLLAVNASSLTTTIAPNEWVCFYADVGKLGKRSGFIMLSNLVPSISILTSKTPTKKSYWTASVRGKEIMSSTNTVGDSFCFENDMSTKLVDFDLMVESEPRREAPAKPGQIAEHTSALEESVFRLNWMLINIKRMQKHHHTRENHASSIGNPTQKYSNSFSLSFL</sequence>
<evidence type="ECO:0000256" key="1">
    <source>
        <dbReference type="SAM" id="SignalP"/>
    </source>
</evidence>
<evidence type="ECO:0000259" key="2">
    <source>
        <dbReference type="SMART" id="SM01190"/>
    </source>
</evidence>
<dbReference type="Pfam" id="PF01105">
    <property type="entry name" value="EMP24_GP25L"/>
    <property type="match status" value="1"/>
</dbReference>
<reference evidence="3 4" key="1">
    <citation type="submission" date="2014-04" db="EMBL/GenBank/DDBJ databases">
        <authorList>
            <consortium name="DOE Joint Genome Institute"/>
            <person name="Kuo A."/>
            <person name="Gay G."/>
            <person name="Dore J."/>
            <person name="Kohler A."/>
            <person name="Nagy L.G."/>
            <person name="Floudas D."/>
            <person name="Copeland A."/>
            <person name="Barry K.W."/>
            <person name="Cichocki N."/>
            <person name="Veneault-Fourrey C."/>
            <person name="LaButti K."/>
            <person name="Lindquist E.A."/>
            <person name="Lipzen A."/>
            <person name="Lundell T."/>
            <person name="Morin E."/>
            <person name="Murat C."/>
            <person name="Sun H."/>
            <person name="Tunlid A."/>
            <person name="Henrissat B."/>
            <person name="Grigoriev I.V."/>
            <person name="Hibbett D.S."/>
            <person name="Martin F."/>
            <person name="Nordberg H.P."/>
            <person name="Cantor M.N."/>
            <person name="Hua S.X."/>
        </authorList>
    </citation>
    <scope>NUCLEOTIDE SEQUENCE [LARGE SCALE GENOMIC DNA]</scope>
    <source>
        <strain evidence="4">h7</strain>
    </source>
</reference>
<gene>
    <name evidence="3" type="ORF">M413DRAFT_448490</name>
</gene>
<organism evidence="3 4">
    <name type="scientific">Hebeloma cylindrosporum</name>
    <dbReference type="NCBI Taxonomy" id="76867"/>
    <lineage>
        <taxon>Eukaryota</taxon>
        <taxon>Fungi</taxon>
        <taxon>Dikarya</taxon>
        <taxon>Basidiomycota</taxon>
        <taxon>Agaricomycotina</taxon>
        <taxon>Agaricomycetes</taxon>
        <taxon>Agaricomycetidae</taxon>
        <taxon>Agaricales</taxon>
        <taxon>Agaricineae</taxon>
        <taxon>Hymenogastraceae</taxon>
        <taxon>Hebeloma</taxon>
    </lineage>
</organism>
<dbReference type="Proteomes" id="UP000053424">
    <property type="component" value="Unassembled WGS sequence"/>
</dbReference>
<reference evidence="4" key="2">
    <citation type="submission" date="2015-01" db="EMBL/GenBank/DDBJ databases">
        <title>Evolutionary Origins and Diversification of the Mycorrhizal Mutualists.</title>
        <authorList>
            <consortium name="DOE Joint Genome Institute"/>
            <consortium name="Mycorrhizal Genomics Consortium"/>
            <person name="Kohler A."/>
            <person name="Kuo A."/>
            <person name="Nagy L.G."/>
            <person name="Floudas D."/>
            <person name="Copeland A."/>
            <person name="Barry K.W."/>
            <person name="Cichocki N."/>
            <person name="Veneault-Fourrey C."/>
            <person name="LaButti K."/>
            <person name="Lindquist E.A."/>
            <person name="Lipzen A."/>
            <person name="Lundell T."/>
            <person name="Morin E."/>
            <person name="Murat C."/>
            <person name="Riley R."/>
            <person name="Ohm R."/>
            <person name="Sun H."/>
            <person name="Tunlid A."/>
            <person name="Henrissat B."/>
            <person name="Grigoriev I.V."/>
            <person name="Hibbett D.S."/>
            <person name="Martin F."/>
        </authorList>
    </citation>
    <scope>NUCLEOTIDE SEQUENCE [LARGE SCALE GENOMIC DNA]</scope>
    <source>
        <strain evidence="4">h7</strain>
    </source>
</reference>
<dbReference type="OrthoDB" id="1929172at2759"/>
<feature type="chain" id="PRO_5002158715" description="GOLD domain-containing protein" evidence="1">
    <location>
        <begin position="24"/>
        <end position="181"/>
    </location>
</feature>
<dbReference type="InterPro" id="IPR009038">
    <property type="entry name" value="GOLD_dom"/>
</dbReference>
<dbReference type="SMART" id="SM01190">
    <property type="entry name" value="EMP24_GP25L"/>
    <property type="match status" value="1"/>
</dbReference>
<dbReference type="HOGENOM" id="CLU_066963_4_2_1"/>
<feature type="domain" description="GOLD" evidence="2">
    <location>
        <begin position="25"/>
        <end position="181"/>
    </location>
</feature>
<dbReference type="EMBL" id="KN831797">
    <property type="protein sequence ID" value="KIM37438.1"/>
    <property type="molecule type" value="Genomic_DNA"/>
</dbReference>